<feature type="transmembrane region" description="Helical" evidence="1">
    <location>
        <begin position="100"/>
        <end position="122"/>
    </location>
</feature>
<feature type="transmembrane region" description="Helical" evidence="1">
    <location>
        <begin position="74"/>
        <end position="94"/>
    </location>
</feature>
<evidence type="ECO:0000313" key="2">
    <source>
        <dbReference type="EMBL" id="RUQ98265.1"/>
    </source>
</evidence>
<dbReference type="EMBL" id="RZGZ01000004">
    <property type="protein sequence ID" value="RUQ98265.1"/>
    <property type="molecule type" value="Genomic_DNA"/>
</dbReference>
<keyword evidence="1" id="KW-0812">Transmembrane</keyword>
<sequence>MSEDRPRGRVVATFFALDLVLVVAFAAIGRRTHDDGDILGPGGLGLAQTAWPFLVALAVGWGIARAWRRPVAPLRSGVVIWITTVVGGLLLRLASGQGTATAFIVVTTLTLGLLLVGWRLVAAAIARRRGPRSTNHPSATGNHPV</sequence>
<feature type="transmembrane region" description="Helical" evidence="1">
    <location>
        <begin position="50"/>
        <end position="67"/>
    </location>
</feature>
<dbReference type="RefSeq" id="WP_127051119.1">
    <property type="nucleotide sequence ID" value="NZ_RZGZ01000004.1"/>
</dbReference>
<name>A0A3S0V8V7_9MICO</name>
<evidence type="ECO:0000256" key="1">
    <source>
        <dbReference type="SAM" id="Phobius"/>
    </source>
</evidence>
<protein>
    <submittedName>
        <fullName evidence="2">DUF3054 domain-containing protein</fullName>
    </submittedName>
</protein>
<comment type="caution">
    <text evidence="2">The sequence shown here is derived from an EMBL/GenBank/DDBJ whole genome shotgun (WGS) entry which is preliminary data.</text>
</comment>
<organism evidence="2 3">
    <name type="scientific">Labedella endophytica</name>
    <dbReference type="NCBI Taxonomy" id="1523160"/>
    <lineage>
        <taxon>Bacteria</taxon>
        <taxon>Bacillati</taxon>
        <taxon>Actinomycetota</taxon>
        <taxon>Actinomycetes</taxon>
        <taxon>Micrococcales</taxon>
        <taxon>Microbacteriaceae</taxon>
        <taxon>Labedella</taxon>
    </lineage>
</organism>
<dbReference type="Proteomes" id="UP000274909">
    <property type="component" value="Unassembled WGS sequence"/>
</dbReference>
<evidence type="ECO:0000313" key="3">
    <source>
        <dbReference type="Proteomes" id="UP000274909"/>
    </source>
</evidence>
<dbReference type="Pfam" id="PF11255">
    <property type="entry name" value="DUF3054"/>
    <property type="match status" value="1"/>
</dbReference>
<proteinExistence type="predicted"/>
<dbReference type="InterPro" id="IPR021414">
    <property type="entry name" value="DUF3054"/>
</dbReference>
<keyword evidence="1" id="KW-1133">Transmembrane helix</keyword>
<accession>A0A3S0V8V7</accession>
<reference evidence="2 3" key="1">
    <citation type="submission" date="2018-12" db="EMBL/GenBank/DDBJ databases">
        <authorList>
            <person name="Li F."/>
        </authorList>
    </citation>
    <scope>NUCLEOTIDE SEQUENCE [LARGE SCALE GENOMIC DNA]</scope>
    <source>
        <strain evidence="2 3">EGI 6500705</strain>
    </source>
</reference>
<dbReference type="AlphaFoldDB" id="A0A3S0V8V7"/>
<keyword evidence="3" id="KW-1185">Reference proteome</keyword>
<keyword evidence="1" id="KW-0472">Membrane</keyword>
<gene>
    <name evidence="2" type="ORF">ELQ94_14770</name>
</gene>
<dbReference type="OrthoDB" id="3698172at2"/>